<dbReference type="Pfam" id="PF01565">
    <property type="entry name" value="FAD_binding_4"/>
    <property type="match status" value="1"/>
</dbReference>
<evidence type="ECO:0000256" key="4">
    <source>
        <dbReference type="ARBA" id="ARBA00022827"/>
    </source>
</evidence>
<dbReference type="Pfam" id="PF08031">
    <property type="entry name" value="BBE"/>
    <property type="match status" value="1"/>
</dbReference>
<dbReference type="eggNOG" id="KOG1231">
    <property type="taxonomic scope" value="Eukaryota"/>
</dbReference>
<evidence type="ECO:0000256" key="1">
    <source>
        <dbReference type="ARBA" id="ARBA00001974"/>
    </source>
</evidence>
<dbReference type="VEuPathDB" id="FungiDB:MYCFIDRAFT_216819"/>
<evidence type="ECO:0000313" key="7">
    <source>
        <dbReference type="EMBL" id="EME77594.1"/>
    </source>
</evidence>
<dbReference type="PANTHER" id="PTHR42973">
    <property type="entry name" value="BINDING OXIDOREDUCTASE, PUTATIVE (AFU_ORTHOLOGUE AFUA_1G17690)-RELATED"/>
    <property type="match status" value="1"/>
</dbReference>
<evidence type="ECO:0000256" key="2">
    <source>
        <dbReference type="ARBA" id="ARBA00005466"/>
    </source>
</evidence>
<evidence type="ECO:0000313" key="8">
    <source>
        <dbReference type="Proteomes" id="UP000016932"/>
    </source>
</evidence>
<name>M2ZEN5_PSEFD</name>
<dbReference type="OrthoDB" id="415825at2759"/>
<dbReference type="STRING" id="383855.M2ZEN5"/>
<evidence type="ECO:0000256" key="5">
    <source>
        <dbReference type="ARBA" id="ARBA00023002"/>
    </source>
</evidence>
<dbReference type="PROSITE" id="PS51387">
    <property type="entry name" value="FAD_PCMH"/>
    <property type="match status" value="1"/>
</dbReference>
<reference evidence="7 8" key="1">
    <citation type="journal article" date="2012" name="PLoS Pathog.">
        <title>Diverse lifestyles and strategies of plant pathogenesis encoded in the genomes of eighteen Dothideomycetes fungi.</title>
        <authorList>
            <person name="Ohm R.A."/>
            <person name="Feau N."/>
            <person name="Henrissat B."/>
            <person name="Schoch C.L."/>
            <person name="Horwitz B.A."/>
            <person name="Barry K.W."/>
            <person name="Condon B.J."/>
            <person name="Copeland A.C."/>
            <person name="Dhillon B."/>
            <person name="Glaser F."/>
            <person name="Hesse C.N."/>
            <person name="Kosti I."/>
            <person name="LaButti K."/>
            <person name="Lindquist E.A."/>
            <person name="Lucas S."/>
            <person name="Salamov A.A."/>
            <person name="Bradshaw R.E."/>
            <person name="Ciuffetti L."/>
            <person name="Hamelin R.C."/>
            <person name="Kema G.H.J."/>
            <person name="Lawrence C."/>
            <person name="Scott J.A."/>
            <person name="Spatafora J.W."/>
            <person name="Turgeon B.G."/>
            <person name="de Wit P.J.G.M."/>
            <person name="Zhong S."/>
            <person name="Goodwin S.B."/>
            <person name="Grigoriev I.V."/>
        </authorList>
    </citation>
    <scope>NUCLEOTIDE SEQUENCE [LARGE SCALE GENOMIC DNA]</scope>
    <source>
        <strain evidence="7 8">CIRAD86</strain>
    </source>
</reference>
<keyword evidence="5" id="KW-0560">Oxidoreductase</keyword>
<dbReference type="InterPro" id="IPR050416">
    <property type="entry name" value="FAD-linked_Oxidoreductase"/>
</dbReference>
<dbReference type="Gene3D" id="3.30.465.10">
    <property type="match status" value="1"/>
</dbReference>
<keyword evidence="4" id="KW-0274">FAD</keyword>
<dbReference type="Proteomes" id="UP000016932">
    <property type="component" value="Unassembled WGS sequence"/>
</dbReference>
<dbReference type="Gene3D" id="3.40.462.20">
    <property type="match status" value="1"/>
</dbReference>
<sequence>MNQDENAHHLAVSVARMARLNTRIDRVQDALQEFGTARISFSDATLELNPSPEKEDDMRLAMLLLKSVEDTDELETTEQDFLPDSQAELKAVWKSDLLPIAHNTQFWDRRRQVQCLQMATKRSATSADVEALKQALAKTNARVIGPSDEGYSETIARWSKAAEKAAGFSVEPTNSEQVSIAVKYASDNNLDLAVKGGGHSTAGASSTDGGVLINLGRMRNVKVDVGEKRFHVEGGALWSDVDAAGWEYGLATVGGTVADTGVGGLTLGGGYGHLTGKYGLVIDNVISITTVLADGSIVKSSKDQHPELFWALLGAGQNFGVSTEFVFQAYPQDELWAGMMIFPPVPEIVKGLIENLNDLYQVKESPNGAEAKAKGRCGSLLALAKPPPAGGQTMILLLSAFNGTEDEGKEVFKPFLDLGPVENTMAMQPYPKVNALVPTIQGMRSSMKGAAYLMPVRPEFALELISKYDEFLSQTPDAVASLVAFEYYDATEMTKSGVGSFANRGHHLNGLVMPTWSSIEHDATCRQWARDMSNLFKVELESQGQDTGAGAARRGKKGATMLYGNYDDVFGDHYERLRGIKAKYDPTNIFNKLFPITPAAVNGGKL</sequence>
<dbReference type="KEGG" id="pfj:MYCFIDRAFT_216819"/>
<dbReference type="InterPro" id="IPR036318">
    <property type="entry name" value="FAD-bd_PCMH-like_sf"/>
</dbReference>
<dbReference type="InterPro" id="IPR012951">
    <property type="entry name" value="BBE"/>
</dbReference>
<dbReference type="GO" id="GO:0016491">
    <property type="term" value="F:oxidoreductase activity"/>
    <property type="evidence" value="ECO:0007669"/>
    <property type="project" value="UniProtKB-KW"/>
</dbReference>
<dbReference type="Gene3D" id="3.30.43.10">
    <property type="entry name" value="Uridine Diphospho-n-acetylenolpyruvylglucosamine Reductase, domain 2"/>
    <property type="match status" value="1"/>
</dbReference>
<dbReference type="InterPro" id="IPR016167">
    <property type="entry name" value="FAD-bd_PCMH_sub1"/>
</dbReference>
<dbReference type="GO" id="GO:0071949">
    <property type="term" value="F:FAD binding"/>
    <property type="evidence" value="ECO:0007669"/>
    <property type="project" value="InterPro"/>
</dbReference>
<comment type="cofactor">
    <cofactor evidence="1">
        <name>FAD</name>
        <dbReference type="ChEBI" id="CHEBI:57692"/>
    </cofactor>
</comment>
<evidence type="ECO:0000259" key="6">
    <source>
        <dbReference type="PROSITE" id="PS51387"/>
    </source>
</evidence>
<dbReference type="GeneID" id="19338314"/>
<feature type="domain" description="FAD-binding PCMH-type" evidence="6">
    <location>
        <begin position="161"/>
        <end position="332"/>
    </location>
</feature>
<dbReference type="RefSeq" id="XP_007931410.1">
    <property type="nucleotide sequence ID" value="XM_007933219.1"/>
</dbReference>
<dbReference type="InterPro" id="IPR006094">
    <property type="entry name" value="Oxid_FAD_bind_N"/>
</dbReference>
<dbReference type="InterPro" id="IPR016166">
    <property type="entry name" value="FAD-bd_PCMH"/>
</dbReference>
<dbReference type="AlphaFoldDB" id="M2ZEN5"/>
<comment type="similarity">
    <text evidence="2">Belongs to the oxygen-dependent FAD-linked oxidoreductase family.</text>
</comment>
<protein>
    <recommendedName>
        <fullName evidence="6">FAD-binding PCMH-type domain-containing protein</fullName>
    </recommendedName>
</protein>
<keyword evidence="3" id="KW-0285">Flavoprotein</keyword>
<evidence type="ECO:0000256" key="3">
    <source>
        <dbReference type="ARBA" id="ARBA00022630"/>
    </source>
</evidence>
<gene>
    <name evidence="7" type="ORF">MYCFIDRAFT_216819</name>
</gene>
<dbReference type="HOGENOM" id="CLU_018354_10_0_1"/>
<dbReference type="PANTHER" id="PTHR42973:SF39">
    <property type="entry name" value="FAD-BINDING PCMH-TYPE DOMAIN-CONTAINING PROTEIN"/>
    <property type="match status" value="1"/>
</dbReference>
<proteinExistence type="inferred from homology"/>
<organism evidence="7 8">
    <name type="scientific">Pseudocercospora fijiensis (strain CIRAD86)</name>
    <name type="common">Black leaf streak disease fungus</name>
    <name type="synonym">Mycosphaerella fijiensis</name>
    <dbReference type="NCBI Taxonomy" id="383855"/>
    <lineage>
        <taxon>Eukaryota</taxon>
        <taxon>Fungi</taxon>
        <taxon>Dikarya</taxon>
        <taxon>Ascomycota</taxon>
        <taxon>Pezizomycotina</taxon>
        <taxon>Dothideomycetes</taxon>
        <taxon>Dothideomycetidae</taxon>
        <taxon>Mycosphaerellales</taxon>
        <taxon>Mycosphaerellaceae</taxon>
        <taxon>Pseudocercospora</taxon>
    </lineage>
</organism>
<keyword evidence="8" id="KW-1185">Reference proteome</keyword>
<dbReference type="SUPFAM" id="SSF56176">
    <property type="entry name" value="FAD-binding/transporter-associated domain-like"/>
    <property type="match status" value="1"/>
</dbReference>
<dbReference type="InterPro" id="IPR016169">
    <property type="entry name" value="FAD-bd_PCMH_sub2"/>
</dbReference>
<dbReference type="EMBL" id="KB446564">
    <property type="protein sequence ID" value="EME77594.1"/>
    <property type="molecule type" value="Genomic_DNA"/>
</dbReference>
<accession>M2ZEN5</accession>